<organism evidence="4">
    <name type="scientific">Candida tenuis (strain ATCC 10573 / BCRC 21748 / CBS 615 / JCM 9827 / NBRC 10315 / NRRL Y-1498 / VKM Y-70)</name>
    <name type="common">Yeast</name>
    <name type="synonym">Yamadazyma tenuis</name>
    <dbReference type="NCBI Taxonomy" id="590646"/>
    <lineage>
        <taxon>Eukaryota</taxon>
        <taxon>Fungi</taxon>
        <taxon>Dikarya</taxon>
        <taxon>Ascomycota</taxon>
        <taxon>Saccharomycotina</taxon>
        <taxon>Pichiomycetes</taxon>
        <taxon>Debaryomycetaceae</taxon>
        <taxon>Yamadazyma</taxon>
    </lineage>
</organism>
<dbReference type="STRING" id="590646.G3BC02"/>
<evidence type="ECO:0000256" key="1">
    <source>
        <dbReference type="SAM" id="MobiDB-lite"/>
    </source>
</evidence>
<feature type="compositionally biased region" description="Basic residues" evidence="1">
    <location>
        <begin position="89"/>
        <end position="99"/>
    </location>
</feature>
<dbReference type="OrthoDB" id="4089008at2759"/>
<dbReference type="EMBL" id="GL996528">
    <property type="protein sequence ID" value="EGV60747.1"/>
    <property type="molecule type" value="Genomic_DNA"/>
</dbReference>
<accession>G3BC02</accession>
<evidence type="ECO:0000313" key="3">
    <source>
        <dbReference type="EMBL" id="EGV60747.1"/>
    </source>
</evidence>
<dbReference type="AlphaFoldDB" id="G3BC02"/>
<name>G3BC02_CANTC</name>
<evidence type="ECO:0000313" key="4">
    <source>
        <dbReference type="Proteomes" id="UP000000707"/>
    </source>
</evidence>
<dbReference type="InterPro" id="IPR000999">
    <property type="entry name" value="RNase_III_dom"/>
</dbReference>
<feature type="domain" description="RNase III" evidence="2">
    <location>
        <begin position="232"/>
        <end position="282"/>
    </location>
</feature>
<dbReference type="InterPro" id="IPR007147">
    <property type="entry name" value="TF_Vhr"/>
</dbReference>
<evidence type="ECO:0000259" key="2">
    <source>
        <dbReference type="PROSITE" id="PS50142"/>
    </source>
</evidence>
<dbReference type="GO" id="GO:0006396">
    <property type="term" value="P:RNA processing"/>
    <property type="evidence" value="ECO:0007669"/>
    <property type="project" value="InterPro"/>
</dbReference>
<protein>
    <submittedName>
        <fullName evidence="3">Vhr1-domain-containing protein</fullName>
    </submittedName>
</protein>
<dbReference type="InterPro" id="IPR036389">
    <property type="entry name" value="RNase_III_sf"/>
</dbReference>
<dbReference type="Pfam" id="PF04001">
    <property type="entry name" value="Vhr1"/>
    <property type="match status" value="1"/>
</dbReference>
<proteinExistence type="predicted"/>
<feature type="region of interest" description="Disordered" evidence="1">
    <location>
        <begin position="88"/>
        <end position="107"/>
    </location>
</feature>
<dbReference type="KEGG" id="cten:18249623"/>
<gene>
    <name evidence="3" type="ORF">CANTEDRAFT_132440</name>
</gene>
<dbReference type="GeneID" id="18249623"/>
<dbReference type="SUPFAM" id="SSF69065">
    <property type="entry name" value="RNase III domain-like"/>
    <property type="match status" value="1"/>
</dbReference>
<dbReference type="Proteomes" id="UP000000707">
    <property type="component" value="Unassembled WGS sequence"/>
</dbReference>
<sequence length="558" mass="62370">MTEEEQYRRLGVTHAIRDKLDFHDERRWKRFSARRLELIDTLDLSSKKASEQEANITKVAEALRIEFEYSSEYFDEFDRLVRAAIQSVRRNRKRSSKSKRSQDKLAGKIAKVKHESFDGGSSNTDSFNSAQDDNEFVSEYTKFNSDSQDDTNEYSKSKHISNYDQSRAAIVSMVQPRVGRQNSNFLGAKLPSFESLSAVSSLAQISSKKAVLLNYIERSKSCAEATVKKTANLEFLGRGIIIASVGYVFERSFASTNEKSLDYLRGKLVQESYLADFFRNLETLPNKDVSLNDEAAVTTLYALLGGCIKDFGFEAIMFPLCELLYWNIIREYPLIAQSSVPFRSTDSMGPTSQPSPEIQKSDSFLQLESLAAVASQVRKQEQVPPALRSLSVSPVAGKVQGKKAVALRFLSQTLNFTFPTKVSATPKLDELLENARSAFHLSSYGDSQVLGLKNMKDGFILKSDADVERVFTSEDHIELEIFTQKPQAVPIYEITSLNIPNGYILPPPVPGGGRINSRSPDTVPTLAGGSFKFLSNQDDHPPPHIPPVPILPKFQPLL</sequence>
<dbReference type="PROSITE" id="PS50142">
    <property type="entry name" value="RNASE_3_2"/>
    <property type="match status" value="1"/>
</dbReference>
<dbReference type="HOGENOM" id="CLU_006698_1_0_1"/>
<dbReference type="GO" id="GO:0004525">
    <property type="term" value="F:ribonuclease III activity"/>
    <property type="evidence" value="ECO:0007669"/>
    <property type="project" value="InterPro"/>
</dbReference>
<reference evidence="3 4" key="1">
    <citation type="journal article" date="2011" name="Proc. Natl. Acad. Sci. U.S.A.">
        <title>Comparative genomics of xylose-fermenting fungi for enhanced biofuel production.</title>
        <authorList>
            <person name="Wohlbach D.J."/>
            <person name="Kuo A."/>
            <person name="Sato T.K."/>
            <person name="Potts K.M."/>
            <person name="Salamov A.A."/>
            <person name="LaButti K.M."/>
            <person name="Sun H."/>
            <person name="Clum A."/>
            <person name="Pangilinan J.L."/>
            <person name="Lindquist E.A."/>
            <person name="Lucas S."/>
            <person name="Lapidus A."/>
            <person name="Jin M."/>
            <person name="Gunawan C."/>
            <person name="Balan V."/>
            <person name="Dale B.E."/>
            <person name="Jeffries T.W."/>
            <person name="Zinkel R."/>
            <person name="Barry K.W."/>
            <person name="Grigoriev I.V."/>
            <person name="Gasch A.P."/>
        </authorList>
    </citation>
    <scope>NUCLEOTIDE SEQUENCE [LARGE SCALE GENOMIC DNA]</scope>
    <source>
        <strain evidence="4">ATCC 10573 / BCRC 21748 / CBS 615 / JCM 9827 / NBRC 10315 / NRRL Y-1498 / VKM Y-70</strain>
    </source>
</reference>
<dbReference type="eggNOG" id="ENOG502QVE1">
    <property type="taxonomic scope" value="Eukaryota"/>
</dbReference>
<keyword evidence="4" id="KW-1185">Reference proteome</keyword>